<sequence>MRTNTAKGTRAIAACGACALAVAMTGCGASFEGSGSKDAASAEQLAMHADDPWAVEIGANSKAQSDFTLVDGVYTGTGLGMDGLITVTLAVQGNHINCIEVTQEGETQSVGGFEAIRDGKYAAMIDAEQGPDIDCISGATITTAGVRQATTDALIQAGADLQPVEVGSGTTIDKVQKGE</sequence>
<evidence type="ECO:0000313" key="3">
    <source>
        <dbReference type="EMBL" id="RDB60712.1"/>
    </source>
</evidence>
<dbReference type="SMART" id="SM00900">
    <property type="entry name" value="FMN_bind"/>
    <property type="match status" value="1"/>
</dbReference>
<name>A0A369LNK1_9ACTN</name>
<dbReference type="GO" id="GO:0010181">
    <property type="term" value="F:FMN binding"/>
    <property type="evidence" value="ECO:0007669"/>
    <property type="project" value="InterPro"/>
</dbReference>
<evidence type="ECO:0000256" key="1">
    <source>
        <dbReference type="SAM" id="SignalP"/>
    </source>
</evidence>
<dbReference type="EMBL" id="PPTO01000002">
    <property type="protein sequence ID" value="RDB60712.1"/>
    <property type="molecule type" value="Genomic_DNA"/>
</dbReference>
<comment type="caution">
    <text evidence="3">The sequence shown here is derived from an EMBL/GenBank/DDBJ whole genome shotgun (WGS) entry which is preliminary data.</text>
</comment>
<evidence type="ECO:0000259" key="2">
    <source>
        <dbReference type="SMART" id="SM00900"/>
    </source>
</evidence>
<feature type="chain" id="PRO_5039606731" evidence="1">
    <location>
        <begin position="24"/>
        <end position="179"/>
    </location>
</feature>
<dbReference type="Gene3D" id="3.90.1010.20">
    <property type="match status" value="1"/>
</dbReference>
<reference evidence="3 4" key="1">
    <citation type="journal article" date="2018" name="Elife">
        <title>Discovery and characterization of a prevalent human gut bacterial enzyme sufficient for the inactivation of a family of plant toxins.</title>
        <authorList>
            <person name="Koppel N."/>
            <person name="Bisanz J.E."/>
            <person name="Pandelia M.E."/>
            <person name="Turnbaugh P.J."/>
            <person name="Balskus E.P."/>
        </authorList>
    </citation>
    <scope>NUCLEOTIDE SEQUENCE [LARGE SCALE GENOMIC DNA]</scope>
    <source>
        <strain evidence="3 4">OB21 GAM31</strain>
    </source>
</reference>
<evidence type="ECO:0000313" key="4">
    <source>
        <dbReference type="Proteomes" id="UP000253975"/>
    </source>
</evidence>
<proteinExistence type="predicted"/>
<dbReference type="PROSITE" id="PS51257">
    <property type="entry name" value="PROKAR_LIPOPROTEIN"/>
    <property type="match status" value="1"/>
</dbReference>
<protein>
    <submittedName>
        <fullName evidence="3">FMN-binding protein</fullName>
    </submittedName>
</protein>
<feature type="signal peptide" evidence="1">
    <location>
        <begin position="1"/>
        <end position="23"/>
    </location>
</feature>
<accession>A0A369LNK1</accession>
<keyword evidence="1" id="KW-0732">Signal</keyword>
<dbReference type="GO" id="GO:0016020">
    <property type="term" value="C:membrane"/>
    <property type="evidence" value="ECO:0007669"/>
    <property type="project" value="InterPro"/>
</dbReference>
<dbReference type="Pfam" id="PF04205">
    <property type="entry name" value="FMN_bind"/>
    <property type="match status" value="1"/>
</dbReference>
<gene>
    <name evidence="3" type="ORF">C1881_02210</name>
</gene>
<dbReference type="Proteomes" id="UP000253975">
    <property type="component" value="Unassembled WGS sequence"/>
</dbReference>
<feature type="domain" description="FMN-binding" evidence="2">
    <location>
        <begin position="80"/>
        <end position="157"/>
    </location>
</feature>
<dbReference type="AlphaFoldDB" id="A0A369LNK1"/>
<dbReference type="InterPro" id="IPR007329">
    <property type="entry name" value="FMN-bd"/>
</dbReference>
<organism evidence="3 4">
    <name type="scientific">Slackia isoflavoniconvertens</name>
    <dbReference type="NCBI Taxonomy" id="572010"/>
    <lineage>
        <taxon>Bacteria</taxon>
        <taxon>Bacillati</taxon>
        <taxon>Actinomycetota</taxon>
        <taxon>Coriobacteriia</taxon>
        <taxon>Eggerthellales</taxon>
        <taxon>Eggerthellaceae</taxon>
        <taxon>Slackia</taxon>
    </lineage>
</organism>
<dbReference type="RefSeq" id="WP_114614896.1">
    <property type="nucleotide sequence ID" value="NZ_CALIRK010000023.1"/>
</dbReference>